<feature type="region of interest" description="Disordered" evidence="1">
    <location>
        <begin position="1"/>
        <end position="24"/>
    </location>
</feature>
<evidence type="ECO:0000313" key="3">
    <source>
        <dbReference type="Proteomes" id="UP001556367"/>
    </source>
</evidence>
<sequence length="119" mass="13544">MESGISLDAATPPQGSHQRPSSKCVSVDEIAARRDLITLFHSFEHYHPTSHWHPSAGLTHFRLRHQTCELLPWNAFEWKAGYGVGGVELWLFSSLCDNRFTRATPAPLQQRDHVALNRR</sequence>
<organism evidence="2 3">
    <name type="scientific">Hohenbuehelia grisea</name>
    <dbReference type="NCBI Taxonomy" id="104357"/>
    <lineage>
        <taxon>Eukaryota</taxon>
        <taxon>Fungi</taxon>
        <taxon>Dikarya</taxon>
        <taxon>Basidiomycota</taxon>
        <taxon>Agaricomycotina</taxon>
        <taxon>Agaricomycetes</taxon>
        <taxon>Agaricomycetidae</taxon>
        <taxon>Agaricales</taxon>
        <taxon>Pleurotineae</taxon>
        <taxon>Pleurotaceae</taxon>
        <taxon>Hohenbuehelia</taxon>
    </lineage>
</organism>
<dbReference type="Proteomes" id="UP001556367">
    <property type="component" value="Unassembled WGS sequence"/>
</dbReference>
<evidence type="ECO:0000313" key="2">
    <source>
        <dbReference type="EMBL" id="KAL0960384.1"/>
    </source>
</evidence>
<keyword evidence="3" id="KW-1185">Reference proteome</keyword>
<reference evidence="3" key="1">
    <citation type="submission" date="2024-06" db="EMBL/GenBank/DDBJ databases">
        <title>Multi-omics analyses provide insights into the biosynthesis of the anticancer antibiotic pleurotin in Hohenbuehelia grisea.</title>
        <authorList>
            <person name="Weaver J.A."/>
            <person name="Alberti F."/>
        </authorList>
    </citation>
    <scope>NUCLEOTIDE SEQUENCE [LARGE SCALE GENOMIC DNA]</scope>
    <source>
        <strain evidence="3">T-177</strain>
    </source>
</reference>
<comment type="caution">
    <text evidence="2">The sequence shown here is derived from an EMBL/GenBank/DDBJ whole genome shotgun (WGS) entry which is preliminary data.</text>
</comment>
<gene>
    <name evidence="2" type="ORF">HGRIS_005425</name>
</gene>
<feature type="compositionally biased region" description="Polar residues" evidence="1">
    <location>
        <begin position="13"/>
        <end position="24"/>
    </location>
</feature>
<protein>
    <submittedName>
        <fullName evidence="2">Uncharacterized protein</fullName>
    </submittedName>
</protein>
<name>A0ABR3JXP6_9AGAR</name>
<evidence type="ECO:0000256" key="1">
    <source>
        <dbReference type="SAM" id="MobiDB-lite"/>
    </source>
</evidence>
<proteinExistence type="predicted"/>
<dbReference type="EMBL" id="JASNQZ010000001">
    <property type="protein sequence ID" value="KAL0960384.1"/>
    <property type="molecule type" value="Genomic_DNA"/>
</dbReference>
<accession>A0ABR3JXP6</accession>